<feature type="region of interest" description="Disordered" evidence="8">
    <location>
        <begin position="306"/>
        <end position="435"/>
    </location>
</feature>
<dbReference type="InterPro" id="IPR011009">
    <property type="entry name" value="Kinase-like_dom_sf"/>
</dbReference>
<accession>A0ABN2KD84</accession>
<dbReference type="EC" id="2.7.11.1" evidence="1"/>
<keyword evidence="3" id="KW-0808">Transferase</keyword>
<evidence type="ECO:0000259" key="10">
    <source>
        <dbReference type="PROSITE" id="PS50011"/>
    </source>
</evidence>
<keyword evidence="4 7" id="KW-0547">Nucleotide-binding</keyword>
<evidence type="ECO:0000256" key="8">
    <source>
        <dbReference type="SAM" id="MobiDB-lite"/>
    </source>
</evidence>
<dbReference type="SMART" id="SM00220">
    <property type="entry name" value="S_TKc"/>
    <property type="match status" value="1"/>
</dbReference>
<dbReference type="PANTHER" id="PTHR43289">
    <property type="entry name" value="MITOGEN-ACTIVATED PROTEIN KINASE KINASE KINASE 20-RELATED"/>
    <property type="match status" value="1"/>
</dbReference>
<dbReference type="Pfam" id="PF00069">
    <property type="entry name" value="Pkinase"/>
    <property type="match status" value="1"/>
</dbReference>
<dbReference type="Proteomes" id="UP001500506">
    <property type="component" value="Unassembled WGS sequence"/>
</dbReference>
<evidence type="ECO:0000256" key="9">
    <source>
        <dbReference type="SAM" id="Phobius"/>
    </source>
</evidence>
<sequence>MRRAPSSPPELPGYTSHGLLGSGGFADVFLYEQKLPRRKVAVKVLLTEELGRDTRAQFVAEANLMAQLSAHPFIVTIFHADVSTDGRPYFVMEYCSGPSLSERYKRRPFTIEDALRTGVRLAGAIATAHGAGILHRDIKPANVLTNAYGWPALTDFGISSNLDGELPVHTVTAPDATATGSGQSAVGMSVPWSPPEMFEDDPKPDTRSDVFSLAATVYTLVAGRSPFEIPGRPNGSLDLMGRIERGAITPIDRADVPRSLTAVLAKGMATRRDDRFPSAVEFARALQRVELELGYGATSIEVPNLATSREASADDDAADATRARSVRTVEAQSPRSSPIAPTPITAPAPVDDDRTRARTPQQIAAQPVTGAAVPASATPVDDGTVVRGRATSVGADAPAGDAPDATVVRPRRASASPASPTFTPSPVDPGSRDQTVPRRSKIGLIIGAAAALVVAGVVGVSIAMSGSVAPPAAETGPASPGEDAVIAATVPAPTVEPGAVSADGTSVAFAVTHDGAEDGDRYRWKRADGSGQTEVTEGPTITVADAGAASVCIDVQVQRGSKTSEPVRGCSG</sequence>
<evidence type="ECO:0000313" key="12">
    <source>
        <dbReference type="Proteomes" id="UP001500506"/>
    </source>
</evidence>
<dbReference type="PROSITE" id="PS50011">
    <property type="entry name" value="PROTEIN_KINASE_DOM"/>
    <property type="match status" value="1"/>
</dbReference>
<feature type="domain" description="Protein kinase" evidence="10">
    <location>
        <begin position="14"/>
        <end position="289"/>
    </location>
</feature>
<evidence type="ECO:0000256" key="5">
    <source>
        <dbReference type="ARBA" id="ARBA00022777"/>
    </source>
</evidence>
<keyword evidence="12" id="KW-1185">Reference proteome</keyword>
<dbReference type="InterPro" id="IPR008271">
    <property type="entry name" value="Ser/Thr_kinase_AS"/>
</dbReference>
<evidence type="ECO:0000313" key="11">
    <source>
        <dbReference type="EMBL" id="GAA1753430.1"/>
    </source>
</evidence>
<gene>
    <name evidence="11" type="ORF">GCM10009747_08910</name>
</gene>
<organism evidence="11 12">
    <name type="scientific">Agromyces humatus</name>
    <dbReference type="NCBI Taxonomy" id="279573"/>
    <lineage>
        <taxon>Bacteria</taxon>
        <taxon>Bacillati</taxon>
        <taxon>Actinomycetota</taxon>
        <taxon>Actinomycetes</taxon>
        <taxon>Micrococcales</taxon>
        <taxon>Microbacteriaceae</taxon>
        <taxon>Agromyces</taxon>
    </lineage>
</organism>
<keyword evidence="9" id="KW-1133">Transmembrane helix</keyword>
<dbReference type="CDD" id="cd14014">
    <property type="entry name" value="STKc_PknB_like"/>
    <property type="match status" value="1"/>
</dbReference>
<dbReference type="InterPro" id="IPR000719">
    <property type="entry name" value="Prot_kinase_dom"/>
</dbReference>
<protein>
    <recommendedName>
        <fullName evidence="1">non-specific serine/threonine protein kinase</fullName>
        <ecNumber evidence="1">2.7.11.1</ecNumber>
    </recommendedName>
</protein>
<evidence type="ECO:0000256" key="3">
    <source>
        <dbReference type="ARBA" id="ARBA00022679"/>
    </source>
</evidence>
<keyword evidence="5" id="KW-0418">Kinase</keyword>
<evidence type="ECO:0000256" key="2">
    <source>
        <dbReference type="ARBA" id="ARBA00022527"/>
    </source>
</evidence>
<keyword evidence="9" id="KW-0472">Membrane</keyword>
<name>A0ABN2KD84_9MICO</name>
<reference evidence="11 12" key="1">
    <citation type="journal article" date="2019" name="Int. J. Syst. Evol. Microbiol.">
        <title>The Global Catalogue of Microorganisms (GCM) 10K type strain sequencing project: providing services to taxonomists for standard genome sequencing and annotation.</title>
        <authorList>
            <consortium name="The Broad Institute Genomics Platform"/>
            <consortium name="The Broad Institute Genome Sequencing Center for Infectious Disease"/>
            <person name="Wu L."/>
            <person name="Ma J."/>
        </authorList>
    </citation>
    <scope>NUCLEOTIDE SEQUENCE [LARGE SCALE GENOMIC DNA]</scope>
    <source>
        <strain evidence="11 12">JCM 14319</strain>
    </source>
</reference>
<keyword evidence="2" id="KW-0723">Serine/threonine-protein kinase</keyword>
<evidence type="ECO:0000256" key="1">
    <source>
        <dbReference type="ARBA" id="ARBA00012513"/>
    </source>
</evidence>
<dbReference type="SUPFAM" id="SSF56112">
    <property type="entry name" value="Protein kinase-like (PK-like)"/>
    <property type="match status" value="1"/>
</dbReference>
<evidence type="ECO:0000256" key="6">
    <source>
        <dbReference type="ARBA" id="ARBA00022840"/>
    </source>
</evidence>
<dbReference type="RefSeq" id="WP_232497452.1">
    <property type="nucleotide sequence ID" value="NZ_BAAANH010000002.1"/>
</dbReference>
<feature type="transmembrane region" description="Helical" evidence="9">
    <location>
        <begin position="442"/>
        <end position="464"/>
    </location>
</feature>
<dbReference type="Gene3D" id="1.10.510.10">
    <property type="entry name" value="Transferase(Phosphotransferase) domain 1"/>
    <property type="match status" value="1"/>
</dbReference>
<comment type="caution">
    <text evidence="11">The sequence shown here is derived from an EMBL/GenBank/DDBJ whole genome shotgun (WGS) entry which is preliminary data.</text>
</comment>
<dbReference type="EMBL" id="BAAANH010000002">
    <property type="protein sequence ID" value="GAA1753430.1"/>
    <property type="molecule type" value="Genomic_DNA"/>
</dbReference>
<proteinExistence type="predicted"/>
<feature type="binding site" evidence="7">
    <location>
        <position position="43"/>
    </location>
    <ligand>
        <name>ATP</name>
        <dbReference type="ChEBI" id="CHEBI:30616"/>
    </ligand>
</feature>
<keyword evidence="6 7" id="KW-0067">ATP-binding</keyword>
<dbReference type="PANTHER" id="PTHR43289:SF6">
    <property type="entry name" value="SERINE_THREONINE-PROTEIN KINASE NEKL-3"/>
    <property type="match status" value="1"/>
</dbReference>
<evidence type="ECO:0000256" key="7">
    <source>
        <dbReference type="PROSITE-ProRule" id="PRU10141"/>
    </source>
</evidence>
<dbReference type="PROSITE" id="PS00108">
    <property type="entry name" value="PROTEIN_KINASE_ST"/>
    <property type="match status" value="1"/>
</dbReference>
<feature type="compositionally biased region" description="Low complexity" evidence="8">
    <location>
        <begin position="394"/>
        <end position="405"/>
    </location>
</feature>
<dbReference type="PROSITE" id="PS00107">
    <property type="entry name" value="PROTEIN_KINASE_ATP"/>
    <property type="match status" value="1"/>
</dbReference>
<dbReference type="InterPro" id="IPR017441">
    <property type="entry name" value="Protein_kinase_ATP_BS"/>
</dbReference>
<keyword evidence="9" id="KW-0812">Transmembrane</keyword>
<evidence type="ECO:0000256" key="4">
    <source>
        <dbReference type="ARBA" id="ARBA00022741"/>
    </source>
</evidence>